<comment type="similarity">
    <text evidence="2">Belongs to the PPase family.</text>
</comment>
<dbReference type="InterPro" id="IPR008162">
    <property type="entry name" value="Pyrophosphatase"/>
</dbReference>
<dbReference type="AlphaFoldDB" id="A0A4S4KB93"/>
<evidence type="ECO:0000256" key="1">
    <source>
        <dbReference type="ARBA" id="ARBA00001946"/>
    </source>
</evidence>
<keyword evidence="6" id="KW-0460">Magnesium</keyword>
<dbReference type="InterPro" id="IPR036649">
    <property type="entry name" value="Pyrophosphatase_sf"/>
</dbReference>
<feature type="region of interest" description="Disordered" evidence="7">
    <location>
        <begin position="219"/>
        <end position="251"/>
    </location>
</feature>
<sequence length="268" mass="29396">MEIFKDEVSNPIKHSVSGKKGRLQYVRNCFPHHGYMWNYGSLPQTWEDDSTPSGAICTSEPGVTGDLLDVCEISNSPAYIGQIKCVKVLGIMGVLQPPSLSSYEPIIQDPSVASELPISFKIIAIDITDDLEEKLHDIDDVEKWCPGIMSGTKEWFRIRKVPQGQRENLLAFNGKAQSKTAALEVVKRSHESWKSLVSGELGGGTTSISLRRLNTTIPNSPGYTPNLRNDSALHGGREGTSSESQGTAQDASVKASVTKWFHMSYAEL</sequence>
<evidence type="ECO:0000313" key="8">
    <source>
        <dbReference type="EMBL" id="THG94890.1"/>
    </source>
</evidence>
<feature type="compositionally biased region" description="Polar residues" evidence="7">
    <location>
        <begin position="219"/>
        <end position="229"/>
    </location>
</feature>
<evidence type="ECO:0000256" key="3">
    <source>
        <dbReference type="ARBA" id="ARBA00012146"/>
    </source>
</evidence>
<organism evidence="8 9">
    <name type="scientific">Hermanssonia centrifuga</name>
    <dbReference type="NCBI Taxonomy" id="98765"/>
    <lineage>
        <taxon>Eukaryota</taxon>
        <taxon>Fungi</taxon>
        <taxon>Dikarya</taxon>
        <taxon>Basidiomycota</taxon>
        <taxon>Agaricomycotina</taxon>
        <taxon>Agaricomycetes</taxon>
        <taxon>Polyporales</taxon>
        <taxon>Meruliaceae</taxon>
        <taxon>Hermanssonia</taxon>
    </lineage>
</organism>
<dbReference type="Pfam" id="PF00719">
    <property type="entry name" value="Pyrophosphatase"/>
    <property type="match status" value="1"/>
</dbReference>
<evidence type="ECO:0000256" key="4">
    <source>
        <dbReference type="ARBA" id="ARBA00022723"/>
    </source>
</evidence>
<dbReference type="GO" id="GO:0004427">
    <property type="term" value="F:inorganic diphosphate phosphatase activity"/>
    <property type="evidence" value="ECO:0007669"/>
    <property type="project" value="UniProtKB-EC"/>
</dbReference>
<evidence type="ECO:0000256" key="2">
    <source>
        <dbReference type="ARBA" id="ARBA00006220"/>
    </source>
</evidence>
<name>A0A4S4KB93_9APHY</name>
<keyword evidence="4" id="KW-0479">Metal-binding</keyword>
<gene>
    <name evidence="8" type="ORF">EW026_g6668</name>
</gene>
<dbReference type="GO" id="GO:0000287">
    <property type="term" value="F:magnesium ion binding"/>
    <property type="evidence" value="ECO:0007669"/>
    <property type="project" value="InterPro"/>
</dbReference>
<comment type="cofactor">
    <cofactor evidence="1">
        <name>Mg(2+)</name>
        <dbReference type="ChEBI" id="CHEBI:18420"/>
    </cofactor>
</comment>
<proteinExistence type="inferred from homology"/>
<dbReference type="SUPFAM" id="SSF50324">
    <property type="entry name" value="Inorganic pyrophosphatase"/>
    <property type="match status" value="1"/>
</dbReference>
<dbReference type="EC" id="3.6.1.1" evidence="3"/>
<evidence type="ECO:0000256" key="5">
    <source>
        <dbReference type="ARBA" id="ARBA00022801"/>
    </source>
</evidence>
<keyword evidence="5" id="KW-0378">Hydrolase</keyword>
<evidence type="ECO:0000256" key="7">
    <source>
        <dbReference type="SAM" id="MobiDB-lite"/>
    </source>
</evidence>
<keyword evidence="9" id="KW-1185">Reference proteome</keyword>
<dbReference type="Proteomes" id="UP000309038">
    <property type="component" value="Unassembled WGS sequence"/>
</dbReference>
<evidence type="ECO:0000256" key="6">
    <source>
        <dbReference type="ARBA" id="ARBA00022842"/>
    </source>
</evidence>
<accession>A0A4S4KB93</accession>
<feature type="compositionally biased region" description="Polar residues" evidence="7">
    <location>
        <begin position="239"/>
        <end position="250"/>
    </location>
</feature>
<dbReference type="EMBL" id="SGPJ01000383">
    <property type="protein sequence ID" value="THG94890.1"/>
    <property type="molecule type" value="Genomic_DNA"/>
</dbReference>
<protein>
    <recommendedName>
        <fullName evidence="3">inorganic diphosphatase</fullName>
        <ecNumber evidence="3">3.6.1.1</ecNumber>
    </recommendedName>
</protein>
<dbReference type="GO" id="GO:0005737">
    <property type="term" value="C:cytoplasm"/>
    <property type="evidence" value="ECO:0007669"/>
    <property type="project" value="InterPro"/>
</dbReference>
<dbReference type="Gene3D" id="3.90.80.10">
    <property type="entry name" value="Inorganic pyrophosphatase"/>
    <property type="match status" value="1"/>
</dbReference>
<dbReference type="PANTHER" id="PTHR10286">
    <property type="entry name" value="INORGANIC PYROPHOSPHATASE"/>
    <property type="match status" value="1"/>
</dbReference>
<comment type="caution">
    <text evidence="8">The sequence shown here is derived from an EMBL/GenBank/DDBJ whole genome shotgun (WGS) entry which is preliminary data.</text>
</comment>
<reference evidence="8 9" key="1">
    <citation type="submission" date="2019-02" db="EMBL/GenBank/DDBJ databases">
        <title>Genome sequencing of the rare red list fungi Phlebia centrifuga.</title>
        <authorList>
            <person name="Buettner E."/>
            <person name="Kellner H."/>
        </authorList>
    </citation>
    <scope>NUCLEOTIDE SEQUENCE [LARGE SCALE GENOMIC DNA]</scope>
    <source>
        <strain evidence="8 9">DSM 108282</strain>
    </source>
</reference>
<dbReference type="GO" id="GO:0006796">
    <property type="term" value="P:phosphate-containing compound metabolic process"/>
    <property type="evidence" value="ECO:0007669"/>
    <property type="project" value="InterPro"/>
</dbReference>
<evidence type="ECO:0000313" key="9">
    <source>
        <dbReference type="Proteomes" id="UP000309038"/>
    </source>
</evidence>